<keyword evidence="2" id="KW-1185">Reference proteome</keyword>
<evidence type="ECO:0000313" key="2">
    <source>
        <dbReference type="Proteomes" id="UP001597459"/>
    </source>
</evidence>
<reference evidence="2" key="1">
    <citation type="journal article" date="2019" name="Int. J. Syst. Evol. Microbiol.">
        <title>The Global Catalogue of Microorganisms (GCM) 10K type strain sequencing project: providing services to taxonomists for standard genome sequencing and annotation.</title>
        <authorList>
            <consortium name="The Broad Institute Genomics Platform"/>
            <consortium name="The Broad Institute Genome Sequencing Center for Infectious Disease"/>
            <person name="Wu L."/>
            <person name="Ma J."/>
        </authorList>
    </citation>
    <scope>NUCLEOTIDE SEQUENCE [LARGE SCALE GENOMIC DNA]</scope>
    <source>
        <strain evidence="2">KCTC 42423</strain>
    </source>
</reference>
<comment type="caution">
    <text evidence="1">The sequence shown here is derived from an EMBL/GenBank/DDBJ whole genome shotgun (WGS) entry which is preliminary data.</text>
</comment>
<evidence type="ECO:0008006" key="3">
    <source>
        <dbReference type="Google" id="ProtNLM"/>
    </source>
</evidence>
<dbReference type="PROSITE" id="PS51257">
    <property type="entry name" value="PROKAR_LIPOPROTEIN"/>
    <property type="match status" value="1"/>
</dbReference>
<protein>
    <recommendedName>
        <fullName evidence="3">Lipoprotein</fullName>
    </recommendedName>
</protein>
<organism evidence="1 2">
    <name type="scientific">Aquimarina hainanensis</name>
    <dbReference type="NCBI Taxonomy" id="1578017"/>
    <lineage>
        <taxon>Bacteria</taxon>
        <taxon>Pseudomonadati</taxon>
        <taxon>Bacteroidota</taxon>
        <taxon>Flavobacteriia</taxon>
        <taxon>Flavobacteriales</taxon>
        <taxon>Flavobacteriaceae</taxon>
        <taxon>Aquimarina</taxon>
    </lineage>
</organism>
<sequence>MKNICISVLLMIILGCTTGKNTHKNKLSATMSKENLVSQMKKEGYSKGSITTNKNAQCPYVLTVEEFKDQLDPINLNDFYKKNPPALVWVKYSSLRRKSRCADARPVLINEIKIREH</sequence>
<accession>A0ABW5N2L6</accession>
<proteinExistence type="predicted"/>
<gene>
    <name evidence="1" type="ORF">ACFSTE_00795</name>
</gene>
<dbReference type="RefSeq" id="WP_176028037.1">
    <property type="nucleotide sequence ID" value="NZ_JBHSJV010000001.1"/>
</dbReference>
<dbReference type="Proteomes" id="UP001597459">
    <property type="component" value="Unassembled WGS sequence"/>
</dbReference>
<dbReference type="EMBL" id="JBHULX010000001">
    <property type="protein sequence ID" value="MFD2589346.1"/>
    <property type="molecule type" value="Genomic_DNA"/>
</dbReference>
<name>A0ABW5N2L6_9FLAO</name>
<evidence type="ECO:0000313" key="1">
    <source>
        <dbReference type="EMBL" id="MFD2589346.1"/>
    </source>
</evidence>